<proteinExistence type="inferred from homology"/>
<evidence type="ECO:0000256" key="4">
    <source>
        <dbReference type="ARBA" id="ARBA00022729"/>
    </source>
</evidence>
<organism evidence="8 9">
    <name type="scientific">Corynebacterium comes</name>
    <dbReference type="NCBI Taxonomy" id="2675218"/>
    <lineage>
        <taxon>Bacteria</taxon>
        <taxon>Bacillati</taxon>
        <taxon>Actinomycetota</taxon>
        <taxon>Actinomycetes</taxon>
        <taxon>Mycobacteriales</taxon>
        <taxon>Corynebacteriaceae</taxon>
        <taxon>Corynebacterium</taxon>
    </lineage>
</organism>
<dbReference type="PANTHER" id="PTHR42953:SF1">
    <property type="entry name" value="METAL-BINDING PROTEIN HI_0362-RELATED"/>
    <property type="match status" value="1"/>
</dbReference>
<feature type="chain" id="PRO_5039672274" evidence="7">
    <location>
        <begin position="22"/>
        <end position="331"/>
    </location>
</feature>
<dbReference type="AlphaFoldDB" id="A0A6B8W592"/>
<dbReference type="InterPro" id="IPR006129">
    <property type="entry name" value="AdhesinB"/>
</dbReference>
<dbReference type="KEGG" id="ccoe:CETAM_09030"/>
<evidence type="ECO:0000313" key="8">
    <source>
        <dbReference type="EMBL" id="QGU05060.1"/>
    </source>
</evidence>
<evidence type="ECO:0000313" key="9">
    <source>
        <dbReference type="Proteomes" id="UP000425178"/>
    </source>
</evidence>
<dbReference type="GO" id="GO:0007155">
    <property type="term" value="P:cell adhesion"/>
    <property type="evidence" value="ECO:0007669"/>
    <property type="project" value="InterPro"/>
</dbReference>
<dbReference type="GO" id="GO:0030313">
    <property type="term" value="C:cell envelope"/>
    <property type="evidence" value="ECO:0007669"/>
    <property type="project" value="UniProtKB-SubCell"/>
</dbReference>
<name>A0A6B8W592_9CORY</name>
<reference evidence="8 9" key="1">
    <citation type="journal article" date="2021" name="Int. J. Syst. Evol. Microbiol.">
        <title>Classification of three corynebacterial strains isolated from a small paddock in North Rhine-Westphalia: proposal of &lt;i&gt;Corynebacterium kalinowskii&lt;/i&gt; sp. nov., &lt;i&gt;Corynebacterium comes&lt;/i&gt; sp. nov. and &lt;i&gt;Corynebacterium occultum&lt;/i&gt; sp. nov.</title>
        <authorList>
            <person name="Schaffert L."/>
            <person name="Ruwe M."/>
            <person name="Milse J."/>
            <person name="Hanuschka K."/>
            <person name="Ortseifen V."/>
            <person name="Droste J."/>
            <person name="Brandt D."/>
            <person name="Schl L."/>
            <person name="Kutter Y."/>
            <person name="Vinke S."/>
            <person name="Vieh P."/>
            <person name="Jacob L."/>
            <person name="L N.C."/>
            <person name="Schulte-Berndt E."/>
            <person name="Hain C."/>
            <person name="Linder M."/>
            <person name="Schmidt P."/>
            <person name="Wollenschl L."/>
            <person name="Luttermann T."/>
            <person name="Thieme E."/>
            <person name="Hassa J."/>
            <person name="Haak M."/>
            <person name="Wittchen M."/>
            <person name="Mentz A."/>
            <person name="Persicke M."/>
            <person name="Busche T."/>
            <person name="R C."/>
        </authorList>
    </citation>
    <scope>NUCLEOTIDE SEQUENCE [LARGE SCALE GENOMIC DNA]</scope>
    <source>
        <strain evidence="8 9">2019</strain>
    </source>
</reference>
<dbReference type="PANTHER" id="PTHR42953">
    <property type="entry name" value="HIGH-AFFINITY ZINC UPTAKE SYSTEM PROTEIN ZNUA-RELATED"/>
    <property type="match status" value="1"/>
</dbReference>
<evidence type="ECO:0000256" key="5">
    <source>
        <dbReference type="RuleBase" id="RU003512"/>
    </source>
</evidence>
<dbReference type="InterPro" id="IPR006128">
    <property type="entry name" value="Lipoprotein_PsaA-like"/>
</dbReference>
<keyword evidence="2 5" id="KW-0813">Transport</keyword>
<dbReference type="RefSeq" id="WP_156228547.1">
    <property type="nucleotide sequence ID" value="NZ_CP046453.1"/>
</dbReference>
<evidence type="ECO:0000256" key="6">
    <source>
        <dbReference type="SAM" id="MobiDB-lite"/>
    </source>
</evidence>
<evidence type="ECO:0000256" key="3">
    <source>
        <dbReference type="ARBA" id="ARBA00022723"/>
    </source>
</evidence>
<evidence type="ECO:0000256" key="7">
    <source>
        <dbReference type="SAM" id="SignalP"/>
    </source>
</evidence>
<dbReference type="InterPro" id="IPR006127">
    <property type="entry name" value="ZnuA-like"/>
</dbReference>
<comment type="subcellular location">
    <subcellularLocation>
        <location evidence="1">Cell envelope</location>
    </subcellularLocation>
</comment>
<evidence type="ECO:0000256" key="2">
    <source>
        <dbReference type="ARBA" id="ARBA00022448"/>
    </source>
</evidence>
<dbReference type="GO" id="GO:0046872">
    <property type="term" value="F:metal ion binding"/>
    <property type="evidence" value="ECO:0007669"/>
    <property type="project" value="UniProtKB-KW"/>
</dbReference>
<dbReference type="GO" id="GO:0030001">
    <property type="term" value="P:metal ion transport"/>
    <property type="evidence" value="ECO:0007669"/>
    <property type="project" value="InterPro"/>
</dbReference>
<feature type="region of interest" description="Disordered" evidence="6">
    <location>
        <begin position="127"/>
        <end position="153"/>
    </location>
</feature>
<dbReference type="PROSITE" id="PS51257">
    <property type="entry name" value="PROKAR_LIPOPROTEIN"/>
    <property type="match status" value="1"/>
</dbReference>
<dbReference type="Pfam" id="PF01297">
    <property type="entry name" value="ZnuA"/>
    <property type="match status" value="1"/>
</dbReference>
<dbReference type="EMBL" id="CP046453">
    <property type="protein sequence ID" value="QGU05060.1"/>
    <property type="molecule type" value="Genomic_DNA"/>
</dbReference>
<gene>
    <name evidence="8" type="primary">troA</name>
    <name evidence="8" type="ORF">CETAM_09030</name>
</gene>
<feature type="compositionally biased region" description="Basic and acidic residues" evidence="6">
    <location>
        <begin position="139"/>
        <end position="153"/>
    </location>
</feature>
<keyword evidence="9" id="KW-1185">Reference proteome</keyword>
<dbReference type="SUPFAM" id="SSF53807">
    <property type="entry name" value="Helical backbone' metal receptor"/>
    <property type="match status" value="1"/>
</dbReference>
<dbReference type="PRINTS" id="PR00690">
    <property type="entry name" value="ADHESNFAMILY"/>
</dbReference>
<evidence type="ECO:0000256" key="1">
    <source>
        <dbReference type="ARBA" id="ARBA00004196"/>
    </source>
</evidence>
<keyword evidence="3" id="KW-0479">Metal-binding</keyword>
<sequence>MRARIAMSLTVATALTLSACSGDGSTDAGSSGNASGDSDISLVVTTSPLGSVTSQIATCAGGESTTLMPVGADPHDFSASSSQVADMVKADLVIANGLGLEGGLAASLDQVEEDGTEVLHVAEEINPLPFGEGGAGAGHEGETAEEHAAHAEDEHGDLDPHFWLDAARMADAARLIGDKVAERSGDTGWSECGTRVADELNALDAELRETLSAVPEDRRALVTDHESFGYFNEAYGFRAVGVVVPGGSTEAQPSSRDLARLAGVVKDEGVPAIFSNTAVNPGLVDALAAEVGEAVTVVPLYVGSVGPEGSGAADYQGMMRENARLIVEALS</sequence>
<dbReference type="InterPro" id="IPR050492">
    <property type="entry name" value="Bact_metal-bind_prot9"/>
</dbReference>
<dbReference type="Proteomes" id="UP000425178">
    <property type="component" value="Chromosome"/>
</dbReference>
<protein>
    <submittedName>
        <fullName evidence="8">Periplasmic zinc-binding protein TroA</fullName>
    </submittedName>
</protein>
<dbReference type="PRINTS" id="PR00691">
    <property type="entry name" value="ADHESINB"/>
</dbReference>
<keyword evidence="4 7" id="KW-0732">Signal</keyword>
<feature type="signal peptide" evidence="7">
    <location>
        <begin position="1"/>
        <end position="21"/>
    </location>
</feature>
<dbReference type="Gene3D" id="3.40.50.1980">
    <property type="entry name" value="Nitrogenase molybdenum iron protein domain"/>
    <property type="match status" value="2"/>
</dbReference>
<comment type="similarity">
    <text evidence="5">Belongs to the bacterial solute-binding protein 9 family.</text>
</comment>
<accession>A0A6B8W592</accession>